<proteinExistence type="predicted"/>
<keyword evidence="1" id="KW-1133">Transmembrane helix</keyword>
<reference evidence="2 3" key="1">
    <citation type="submission" date="2018-06" db="EMBL/GenBank/DDBJ databases">
        <authorList>
            <consortium name="Pathogen Informatics"/>
            <person name="Doyle S."/>
        </authorList>
    </citation>
    <scope>NUCLEOTIDE SEQUENCE [LARGE SCALE GENOMIC DNA]</scope>
    <source>
        <strain evidence="2 3">NCTC12195</strain>
    </source>
</reference>
<dbReference type="STRING" id="1293.SH09_10545"/>
<feature type="transmembrane region" description="Helical" evidence="1">
    <location>
        <begin position="56"/>
        <end position="79"/>
    </location>
</feature>
<evidence type="ECO:0000313" key="3">
    <source>
        <dbReference type="Proteomes" id="UP000255277"/>
    </source>
</evidence>
<sequence>MDFDPIYFLESFPKILPFFTNHIIFSINIISHINCWRTSISTDSKSQYSSYKTIGFIIYIILPVDSKFGTTLSNLLWLATIDTRYESY</sequence>
<keyword evidence="1" id="KW-0472">Membrane</keyword>
<organism evidence="2 3">
    <name type="scientific">Staphylococcus gallinarum</name>
    <dbReference type="NCBI Taxonomy" id="1293"/>
    <lineage>
        <taxon>Bacteria</taxon>
        <taxon>Bacillati</taxon>
        <taxon>Bacillota</taxon>
        <taxon>Bacilli</taxon>
        <taxon>Bacillales</taxon>
        <taxon>Staphylococcaceae</taxon>
        <taxon>Staphylococcus</taxon>
    </lineage>
</organism>
<dbReference type="Proteomes" id="UP000255277">
    <property type="component" value="Unassembled WGS sequence"/>
</dbReference>
<dbReference type="AlphaFoldDB" id="A0A380FBB0"/>
<feature type="transmembrane region" description="Helical" evidence="1">
    <location>
        <begin position="15"/>
        <end position="35"/>
    </location>
</feature>
<accession>A0A380FBB0</accession>
<keyword evidence="1" id="KW-0812">Transmembrane</keyword>
<evidence type="ECO:0000256" key="1">
    <source>
        <dbReference type="SAM" id="Phobius"/>
    </source>
</evidence>
<evidence type="ECO:0000313" key="2">
    <source>
        <dbReference type="EMBL" id="SUM30626.1"/>
    </source>
</evidence>
<protein>
    <submittedName>
        <fullName evidence="2">Uncharacterized protein</fullName>
    </submittedName>
</protein>
<dbReference type="EMBL" id="UHDK01000001">
    <property type="protein sequence ID" value="SUM30626.1"/>
    <property type="molecule type" value="Genomic_DNA"/>
</dbReference>
<name>A0A380FBB0_STAGA</name>
<gene>
    <name evidence="2" type="ORF">NCTC12195_00025</name>
</gene>